<dbReference type="Gene3D" id="2.60.120.10">
    <property type="entry name" value="Jelly Rolls"/>
    <property type="match status" value="1"/>
</dbReference>
<dbReference type="PANTHER" id="PTHR46797">
    <property type="entry name" value="HTH-TYPE TRANSCRIPTIONAL REGULATOR"/>
    <property type="match status" value="1"/>
</dbReference>
<feature type="domain" description="HTH cro/C1-type" evidence="2">
    <location>
        <begin position="9"/>
        <end position="63"/>
    </location>
</feature>
<organism evidence="4 6">
    <name type="scientific">Thalassovita autumnalis</name>
    <dbReference type="NCBI Taxonomy" id="2072972"/>
    <lineage>
        <taxon>Bacteria</taxon>
        <taxon>Pseudomonadati</taxon>
        <taxon>Pseudomonadota</taxon>
        <taxon>Alphaproteobacteria</taxon>
        <taxon>Rhodobacterales</taxon>
        <taxon>Roseobacteraceae</taxon>
        <taxon>Thalassovita</taxon>
    </lineage>
</organism>
<dbReference type="EMBL" id="CYSB01000010">
    <property type="protein sequence ID" value="CUH64344.1"/>
    <property type="molecule type" value="Genomic_DNA"/>
</dbReference>
<gene>
    <name evidence="3" type="ORF">TL5118_00845</name>
    <name evidence="4" type="ORF">TL5120_04212</name>
</gene>
<dbReference type="SUPFAM" id="SSF47413">
    <property type="entry name" value="lambda repressor-like DNA-binding domains"/>
    <property type="match status" value="1"/>
</dbReference>
<evidence type="ECO:0000313" key="6">
    <source>
        <dbReference type="Proteomes" id="UP000051887"/>
    </source>
</evidence>
<dbReference type="InterPro" id="IPR010982">
    <property type="entry name" value="Lambda_DNA-bd_dom_sf"/>
</dbReference>
<dbReference type="GO" id="GO:0003677">
    <property type="term" value="F:DNA binding"/>
    <property type="evidence" value="ECO:0007669"/>
    <property type="project" value="UniProtKB-KW"/>
</dbReference>
<dbReference type="Proteomes" id="UP000051887">
    <property type="component" value="Unassembled WGS sequence"/>
</dbReference>
<dbReference type="Proteomes" id="UP000051086">
    <property type="component" value="Unassembled WGS sequence"/>
</dbReference>
<reference evidence="4 6" key="2">
    <citation type="submission" date="2015-09" db="EMBL/GenBank/DDBJ databases">
        <authorList>
            <consortium name="Swine Surveillance"/>
        </authorList>
    </citation>
    <scope>NUCLEOTIDE SEQUENCE [LARGE SCALE GENOMIC DNA]</scope>
    <source>
        <strain evidence="4 6">5120</strain>
    </source>
</reference>
<dbReference type="InterPro" id="IPR011051">
    <property type="entry name" value="RmlC_Cupin_sf"/>
</dbReference>
<dbReference type="SMART" id="SM00530">
    <property type="entry name" value="HTH_XRE"/>
    <property type="match status" value="1"/>
</dbReference>
<dbReference type="CDD" id="cd02209">
    <property type="entry name" value="cupin_XRE_C"/>
    <property type="match status" value="1"/>
</dbReference>
<name>A0A0P1GD77_9RHOB</name>
<evidence type="ECO:0000256" key="1">
    <source>
        <dbReference type="ARBA" id="ARBA00023125"/>
    </source>
</evidence>
<reference evidence="3 5" key="1">
    <citation type="submission" date="2015-09" db="EMBL/GenBank/DDBJ databases">
        <authorList>
            <person name="Rodrigo-Torres L."/>
            <person name="Arahal D.R."/>
        </authorList>
    </citation>
    <scope>NUCLEOTIDE SEQUENCE [LARGE SCALE GENOMIC DNA]</scope>
    <source>
        <strain evidence="3 5">CECT 5118</strain>
    </source>
</reference>
<dbReference type="InterPro" id="IPR014710">
    <property type="entry name" value="RmlC-like_jellyroll"/>
</dbReference>
<accession>A0A0P1GD77</accession>
<dbReference type="InterPro" id="IPR001387">
    <property type="entry name" value="Cro/C1-type_HTH"/>
</dbReference>
<proteinExistence type="predicted"/>
<evidence type="ECO:0000313" key="3">
    <source>
        <dbReference type="EMBL" id="CUH64344.1"/>
    </source>
</evidence>
<dbReference type="GO" id="GO:0005829">
    <property type="term" value="C:cytosol"/>
    <property type="evidence" value="ECO:0007669"/>
    <property type="project" value="TreeGrafter"/>
</dbReference>
<keyword evidence="5" id="KW-1185">Reference proteome</keyword>
<sequence>MDSLLAQHLTRLRAEAGWSLDQLAQETGVSRATLARVEKAQVSPTTDTLAKLCRAYGTSMSRLLALVEDQAPAVIPADGRKSWRDGDTGFTRSVISPPGADLAGEWLDCQLPAGQCISYDAPPRAGLEHHLLLLSGQLTVSVEGKAHSLSPGDCLRYRLYGATRFETGASAAHYHLFLL</sequence>
<dbReference type="Gene3D" id="1.10.260.40">
    <property type="entry name" value="lambda repressor-like DNA-binding domains"/>
    <property type="match status" value="1"/>
</dbReference>
<evidence type="ECO:0000313" key="4">
    <source>
        <dbReference type="EMBL" id="CUH74392.1"/>
    </source>
</evidence>
<dbReference type="AlphaFoldDB" id="A0A0P1GD77"/>
<dbReference type="CDD" id="cd00093">
    <property type="entry name" value="HTH_XRE"/>
    <property type="match status" value="1"/>
</dbReference>
<dbReference type="GO" id="GO:0003700">
    <property type="term" value="F:DNA-binding transcription factor activity"/>
    <property type="evidence" value="ECO:0007669"/>
    <property type="project" value="TreeGrafter"/>
</dbReference>
<dbReference type="PANTHER" id="PTHR46797:SF10">
    <property type="entry name" value="BLR1115 PROTEIN"/>
    <property type="match status" value="1"/>
</dbReference>
<keyword evidence="1 4" id="KW-0238">DNA-binding</keyword>
<evidence type="ECO:0000313" key="5">
    <source>
        <dbReference type="Proteomes" id="UP000051086"/>
    </source>
</evidence>
<evidence type="ECO:0000259" key="2">
    <source>
        <dbReference type="PROSITE" id="PS50943"/>
    </source>
</evidence>
<dbReference type="RefSeq" id="WP_058245509.1">
    <property type="nucleotide sequence ID" value="NZ_CYSB01000010.1"/>
</dbReference>
<dbReference type="Pfam" id="PF13560">
    <property type="entry name" value="HTH_31"/>
    <property type="match status" value="1"/>
</dbReference>
<dbReference type="PROSITE" id="PS50943">
    <property type="entry name" value="HTH_CROC1"/>
    <property type="match status" value="1"/>
</dbReference>
<dbReference type="EMBL" id="CYSC01000047">
    <property type="protein sequence ID" value="CUH74392.1"/>
    <property type="molecule type" value="Genomic_DNA"/>
</dbReference>
<dbReference type="InterPro" id="IPR050807">
    <property type="entry name" value="TransReg_Diox_bact_type"/>
</dbReference>
<dbReference type="OrthoDB" id="189170at2"/>
<protein>
    <submittedName>
        <fullName evidence="4">DNA-binding transcriptional repressor PuuR</fullName>
    </submittedName>
</protein>
<dbReference type="SUPFAM" id="SSF51182">
    <property type="entry name" value="RmlC-like cupins"/>
    <property type="match status" value="1"/>
</dbReference>